<feature type="repeat" description="WD" evidence="3">
    <location>
        <begin position="456"/>
        <end position="497"/>
    </location>
</feature>
<dbReference type="InterPro" id="IPR036322">
    <property type="entry name" value="WD40_repeat_dom_sf"/>
</dbReference>
<dbReference type="PROSITE" id="PS50082">
    <property type="entry name" value="WD_REPEATS_2"/>
    <property type="match status" value="5"/>
</dbReference>
<dbReference type="InterPro" id="IPR056884">
    <property type="entry name" value="NPHP3-like_N"/>
</dbReference>
<keyword evidence="2" id="KW-0677">Repeat</keyword>
<dbReference type="Pfam" id="PF00400">
    <property type="entry name" value="WD40"/>
    <property type="match status" value="5"/>
</dbReference>
<evidence type="ECO:0000256" key="2">
    <source>
        <dbReference type="ARBA" id="ARBA00022737"/>
    </source>
</evidence>
<feature type="repeat" description="WD" evidence="3">
    <location>
        <begin position="498"/>
        <end position="539"/>
    </location>
</feature>
<dbReference type="CDD" id="cd00200">
    <property type="entry name" value="WD40"/>
    <property type="match status" value="1"/>
</dbReference>
<evidence type="ECO:0000256" key="1">
    <source>
        <dbReference type="ARBA" id="ARBA00022574"/>
    </source>
</evidence>
<dbReference type="InterPro" id="IPR001680">
    <property type="entry name" value="WD40_rpt"/>
</dbReference>
<dbReference type="InterPro" id="IPR015943">
    <property type="entry name" value="WD40/YVTN_repeat-like_dom_sf"/>
</dbReference>
<dbReference type="PROSITE" id="PS50294">
    <property type="entry name" value="WD_REPEATS_REGION"/>
    <property type="match status" value="5"/>
</dbReference>
<keyword evidence="6" id="KW-1185">Reference proteome</keyword>
<name>A0A8H4ZPE4_9HYPO</name>
<evidence type="ECO:0000313" key="6">
    <source>
        <dbReference type="Proteomes" id="UP000573603"/>
    </source>
</evidence>
<reference evidence="5 6" key="1">
    <citation type="journal article" date="2020" name="BMC Genomics">
        <title>Correction to: Identification and distribution of gene clusters required for synthesis of sphingolipid metabolism inhibitors in diverse species of the filamentous fungus Fusarium.</title>
        <authorList>
            <person name="Kim H.S."/>
            <person name="Lohmar J.M."/>
            <person name="Busman M."/>
            <person name="Brown D.W."/>
            <person name="Naumann T.A."/>
            <person name="Divon H.H."/>
            <person name="Lysoe E."/>
            <person name="Uhlig S."/>
            <person name="Proctor R.H."/>
        </authorList>
    </citation>
    <scope>NUCLEOTIDE SEQUENCE [LARGE SCALE GENOMIC DNA]</scope>
    <source>
        <strain evidence="5 6">NRRL 25214</strain>
    </source>
</reference>
<dbReference type="PROSITE" id="PS00678">
    <property type="entry name" value="WD_REPEATS_1"/>
    <property type="match status" value="1"/>
</dbReference>
<dbReference type="PANTHER" id="PTHR19848:SF8">
    <property type="entry name" value="F-BOX AND WD REPEAT DOMAIN CONTAINING 7"/>
    <property type="match status" value="1"/>
</dbReference>
<feature type="domain" description="Nephrocystin 3-like N-terminal" evidence="4">
    <location>
        <begin position="52"/>
        <end position="151"/>
    </location>
</feature>
<dbReference type="AlphaFoldDB" id="A0A8H4ZPE4"/>
<evidence type="ECO:0000313" key="5">
    <source>
        <dbReference type="EMBL" id="KAF5250391.1"/>
    </source>
</evidence>
<feature type="repeat" description="WD" evidence="3">
    <location>
        <begin position="326"/>
        <end position="367"/>
    </location>
</feature>
<keyword evidence="1 3" id="KW-0853">WD repeat</keyword>
<accession>A0A8H4ZPE4</accession>
<comment type="caution">
    <text evidence="5">The sequence shown here is derived from an EMBL/GenBank/DDBJ whole genome shotgun (WGS) entry which is preliminary data.</text>
</comment>
<dbReference type="PRINTS" id="PR00320">
    <property type="entry name" value="GPROTEINBRPT"/>
</dbReference>
<dbReference type="Pfam" id="PF24883">
    <property type="entry name" value="NPHP3_N"/>
    <property type="match status" value="1"/>
</dbReference>
<proteinExistence type="predicted"/>
<dbReference type="Gene3D" id="2.130.10.10">
    <property type="entry name" value="YVTN repeat-like/Quinoprotein amine dehydrogenase"/>
    <property type="match status" value="3"/>
</dbReference>
<dbReference type="EMBL" id="JABEVY010000091">
    <property type="protein sequence ID" value="KAF5250391.1"/>
    <property type="molecule type" value="Genomic_DNA"/>
</dbReference>
<dbReference type="SMART" id="SM00320">
    <property type="entry name" value="WD40"/>
    <property type="match status" value="5"/>
</dbReference>
<feature type="repeat" description="WD" evidence="3">
    <location>
        <begin position="414"/>
        <end position="446"/>
    </location>
</feature>
<sequence length="621" mass="69226">MRTSGDGATTNKVGYYGSREIPAKARQCCCAGLSESWRNYLRIRAACPTSSVRRPTSVLRSLLYLLLDQEPSLMSYVRKKFAHAGKQLFEDVNQWDALSKILANILQDSSRPNTFLIIDALDECETNRDQLLELLVQISSSYSAKLIVSSRNWPSIEKAFRASTQKLRICLELNHESISSAVSRYIDHKWADHLSDAISLATSEPIDDLHDDGTVHQFLSKKYLYWLEALGLLRGIPEGMIAMTKLETLLEKYDGSRFFDLVRDAHRFILSHGWAIGNAPIQAYASALIFSPRRCIIRNLFAGEEPDWIIIKRAMAEDWDACLTTLEGHSNRLTSVVFSPDGCRLASASDDRTVKIWDAATGRCHTTLEGHRSKVLSVAFSRGSQRLATGSYMAGAKIWDATTGYYEATLEGHGYGHSNWVRSVAFSPGSQRLASASNDKTVKIWNATISHGQATREGHTDEVCSVVFSMDGYRLASASLDKTVKIWNATMGHCEATLEGHGNWVVSVAFSPDDQRLASATYDGFIKIWDARMGGCQATLELDKNEEDEYIFHFEKTGARLRTNIGTFDLSLLPSSPPAAPLASSPQHHLLQYQGYGISSDRSWITYKGRNLLWLPQSIAQ</sequence>
<dbReference type="Proteomes" id="UP000573603">
    <property type="component" value="Unassembled WGS sequence"/>
</dbReference>
<evidence type="ECO:0000259" key="4">
    <source>
        <dbReference type="Pfam" id="PF24883"/>
    </source>
</evidence>
<dbReference type="SUPFAM" id="SSF50978">
    <property type="entry name" value="WD40 repeat-like"/>
    <property type="match status" value="1"/>
</dbReference>
<dbReference type="InterPro" id="IPR019775">
    <property type="entry name" value="WD40_repeat_CS"/>
</dbReference>
<protein>
    <recommendedName>
        <fullName evidence="4">Nephrocystin 3-like N-terminal domain-containing protein</fullName>
    </recommendedName>
</protein>
<dbReference type="InterPro" id="IPR020472">
    <property type="entry name" value="WD40_PAC1"/>
</dbReference>
<gene>
    <name evidence="5" type="ORF">FANTH_4424</name>
</gene>
<dbReference type="PANTHER" id="PTHR19848">
    <property type="entry name" value="WD40 REPEAT PROTEIN"/>
    <property type="match status" value="1"/>
</dbReference>
<feature type="repeat" description="WD" evidence="3">
    <location>
        <begin position="368"/>
        <end position="409"/>
    </location>
</feature>
<evidence type="ECO:0000256" key="3">
    <source>
        <dbReference type="PROSITE-ProRule" id="PRU00221"/>
    </source>
</evidence>
<organism evidence="5 6">
    <name type="scientific">Fusarium anthophilum</name>
    <dbReference type="NCBI Taxonomy" id="48485"/>
    <lineage>
        <taxon>Eukaryota</taxon>
        <taxon>Fungi</taxon>
        <taxon>Dikarya</taxon>
        <taxon>Ascomycota</taxon>
        <taxon>Pezizomycotina</taxon>
        <taxon>Sordariomycetes</taxon>
        <taxon>Hypocreomycetidae</taxon>
        <taxon>Hypocreales</taxon>
        <taxon>Nectriaceae</taxon>
        <taxon>Fusarium</taxon>
        <taxon>Fusarium fujikuroi species complex</taxon>
    </lineage>
</organism>